<dbReference type="Gene3D" id="3.30.497.10">
    <property type="entry name" value="Antithrombin, subunit I, domain 2"/>
    <property type="match status" value="2"/>
</dbReference>
<evidence type="ECO:0000256" key="4">
    <source>
        <dbReference type="SAM" id="MobiDB-lite"/>
    </source>
</evidence>
<dbReference type="RefSeq" id="XP_052133038.1">
    <property type="nucleotide sequence ID" value="XM_052277078.1"/>
</dbReference>
<evidence type="ECO:0000313" key="6">
    <source>
        <dbReference type="Proteomes" id="UP000504606"/>
    </source>
</evidence>
<feature type="region of interest" description="Disordered" evidence="4">
    <location>
        <begin position="198"/>
        <end position="386"/>
    </location>
</feature>
<dbReference type="KEGG" id="foc:113216678"/>
<feature type="compositionally biased region" description="Low complexity" evidence="4">
    <location>
        <begin position="506"/>
        <end position="526"/>
    </location>
</feature>
<evidence type="ECO:0000259" key="5">
    <source>
        <dbReference type="SMART" id="SM00093"/>
    </source>
</evidence>
<reference evidence="7" key="1">
    <citation type="submission" date="2025-08" db="UniProtKB">
        <authorList>
            <consortium name="RefSeq"/>
        </authorList>
    </citation>
    <scope>IDENTIFICATION</scope>
    <source>
        <tissue evidence="7">Whole organism</tissue>
    </source>
</reference>
<name>A0A9C6XBW5_FRAOC</name>
<feature type="compositionally biased region" description="Gly residues" evidence="4">
    <location>
        <begin position="264"/>
        <end position="305"/>
    </location>
</feature>
<feature type="region of interest" description="Disordered" evidence="4">
    <location>
        <begin position="410"/>
        <end position="583"/>
    </location>
</feature>
<dbReference type="InterPro" id="IPR000215">
    <property type="entry name" value="Serpin_fam"/>
</dbReference>
<proteinExistence type="inferred from homology"/>
<protein>
    <submittedName>
        <fullName evidence="7">Uncharacterized protein LOC113216678 isoform X1</fullName>
    </submittedName>
</protein>
<feature type="domain" description="Serpin" evidence="5">
    <location>
        <begin position="80"/>
        <end position="845"/>
    </location>
</feature>
<comment type="similarity">
    <text evidence="3">Belongs to the serpin family.</text>
</comment>
<dbReference type="SMART" id="SM00093">
    <property type="entry name" value="SERPIN"/>
    <property type="match status" value="1"/>
</dbReference>
<accession>A0A9C6XBW5</accession>
<dbReference type="InterPro" id="IPR023796">
    <property type="entry name" value="Serpin_dom"/>
</dbReference>
<feature type="compositionally biased region" description="Polar residues" evidence="4">
    <location>
        <begin position="198"/>
        <end position="209"/>
    </location>
</feature>
<dbReference type="GeneID" id="113216678"/>
<sequence length="851" mass="88835">MFPLRDQSHEHPSLLPPPPEPGAAGGQPPPPQPPPPLPPSLAGGSPNRPSLPHRPPHWPAMVGYQRPMDDMVDITNELGVSVLQDYAYSRGNFAFSPYGVVSVLVVLYEGARGETARQVHTTLKLPWDRDVLRVGFRDVHRNLKSYFSHEGYLSGVTLSQSRTALIPEFRRVLRFYGYDVDMPAVPDAITTANASAVLSSPQITSSNKRPTVAAGVSTASPSTSTTDVPTTPAPVSTTSSTTPTPNPSSTAATSLVGATASQTEGGGSGGGGGGGGGSGGGGGGGGSGGGGSGGGDGGGGGGSGGPASPQSDATTPASEATTPASEATTTTSASSSPAPTTEAGSTAATAAPSASTTPAGGVQVAENEVEQEVERIGGTDSPLSLLNPSLLQQKFPGILMGSKLQEQLNSLFPEGLPESRVDDVEDTEAPASPTSTPASATATPAATNTEPYLPPDSESSTLQQAEEVDPEPSDESTVAPETTAEWTTEQLDQETVTAAGAGSTDTPVPETTAATEPTELAEVTTVSEELSSALDTDSETTTTTTTAAAAEDVDTTTPMASTTPPPPPSQQPSGDSAAAAVRRRARVPGPALSFWTGLEAASAHNDSRPASGTGSGRRRRRRDVNAGGFPDLSLQLQNGMFDSHVATGDELFTQLPRRPFLVDGAFEEPVPVMEYTASFPFAYIARLHALALEFPLDDERYKLLLLLPVERQGLRQLLQGLNRVPLREVQRALRPTRVQAVVPAFMVEGFVILTPTLQQLGIWDLFDPRRADLSGMTDDPDLYVRNIEQAVTVVVKNYVEILDIQTRTTAARSRLDQFIATHPFLYFVMDSETQVSLMAGKVVDPLNSRIY</sequence>
<evidence type="ECO:0000256" key="3">
    <source>
        <dbReference type="RuleBase" id="RU000411"/>
    </source>
</evidence>
<gene>
    <name evidence="7" type="primary">LOC113216678</name>
</gene>
<feature type="region of interest" description="Disordered" evidence="4">
    <location>
        <begin position="1"/>
        <end position="62"/>
    </location>
</feature>
<keyword evidence="6" id="KW-1185">Reference proteome</keyword>
<organism evidence="6 7">
    <name type="scientific">Frankliniella occidentalis</name>
    <name type="common">Western flower thrips</name>
    <name type="synonym">Euthrips occidentalis</name>
    <dbReference type="NCBI Taxonomy" id="133901"/>
    <lineage>
        <taxon>Eukaryota</taxon>
        <taxon>Metazoa</taxon>
        <taxon>Ecdysozoa</taxon>
        <taxon>Arthropoda</taxon>
        <taxon>Hexapoda</taxon>
        <taxon>Insecta</taxon>
        <taxon>Pterygota</taxon>
        <taxon>Neoptera</taxon>
        <taxon>Paraneoptera</taxon>
        <taxon>Thysanoptera</taxon>
        <taxon>Terebrantia</taxon>
        <taxon>Thripoidea</taxon>
        <taxon>Thripidae</taxon>
        <taxon>Frankliniella</taxon>
    </lineage>
</organism>
<dbReference type="Gene3D" id="2.30.39.10">
    <property type="entry name" value="Alpha-1-antitrypsin, domain 1"/>
    <property type="match status" value="1"/>
</dbReference>
<dbReference type="InterPro" id="IPR042178">
    <property type="entry name" value="Serpin_sf_1"/>
</dbReference>
<feature type="compositionally biased region" description="Low complexity" evidence="4">
    <location>
        <begin position="429"/>
        <end position="451"/>
    </location>
</feature>
<evidence type="ECO:0000313" key="7">
    <source>
        <dbReference type="RefSeq" id="XP_052133038.1"/>
    </source>
</evidence>
<feature type="region of interest" description="Disordered" evidence="4">
    <location>
        <begin position="601"/>
        <end position="631"/>
    </location>
</feature>
<dbReference type="InterPro" id="IPR036186">
    <property type="entry name" value="Serpin_sf"/>
</dbReference>
<keyword evidence="2" id="KW-0722">Serine protease inhibitor</keyword>
<dbReference type="OrthoDB" id="8179360at2759"/>
<dbReference type="AlphaFoldDB" id="A0A9C6XBW5"/>
<keyword evidence="1" id="KW-0646">Protease inhibitor</keyword>
<feature type="compositionally biased region" description="Pro residues" evidence="4">
    <location>
        <begin position="14"/>
        <end position="39"/>
    </location>
</feature>
<evidence type="ECO:0000256" key="2">
    <source>
        <dbReference type="ARBA" id="ARBA00022900"/>
    </source>
</evidence>
<feature type="compositionally biased region" description="Polar residues" evidence="4">
    <location>
        <begin position="475"/>
        <end position="496"/>
    </location>
</feature>
<dbReference type="Pfam" id="PF00079">
    <property type="entry name" value="Serpin"/>
    <property type="match status" value="2"/>
</dbReference>
<evidence type="ECO:0000256" key="1">
    <source>
        <dbReference type="ARBA" id="ARBA00022690"/>
    </source>
</evidence>
<dbReference type="PANTHER" id="PTHR11461">
    <property type="entry name" value="SERINE PROTEASE INHIBITOR, SERPIN"/>
    <property type="match status" value="1"/>
</dbReference>
<dbReference type="SUPFAM" id="SSF56574">
    <property type="entry name" value="Serpins"/>
    <property type="match status" value="2"/>
</dbReference>
<feature type="compositionally biased region" description="Low complexity" evidence="4">
    <location>
        <begin position="571"/>
        <end position="580"/>
    </location>
</feature>
<feature type="compositionally biased region" description="Low complexity" evidence="4">
    <location>
        <begin position="539"/>
        <end position="562"/>
    </location>
</feature>
<dbReference type="PANTHER" id="PTHR11461:SF130">
    <property type="entry name" value="SERPIN 85F"/>
    <property type="match status" value="1"/>
</dbReference>
<dbReference type="InterPro" id="IPR042185">
    <property type="entry name" value="Serpin_sf_2"/>
</dbReference>
<dbReference type="GO" id="GO:0004867">
    <property type="term" value="F:serine-type endopeptidase inhibitor activity"/>
    <property type="evidence" value="ECO:0007669"/>
    <property type="project" value="UniProtKB-KW"/>
</dbReference>
<feature type="compositionally biased region" description="Low complexity" evidence="4">
    <location>
        <begin position="211"/>
        <end position="254"/>
    </location>
</feature>
<dbReference type="GO" id="GO:0005615">
    <property type="term" value="C:extracellular space"/>
    <property type="evidence" value="ECO:0007669"/>
    <property type="project" value="InterPro"/>
</dbReference>
<dbReference type="Proteomes" id="UP000504606">
    <property type="component" value="Unplaced"/>
</dbReference>
<feature type="compositionally biased region" description="Basic and acidic residues" evidence="4">
    <location>
        <begin position="1"/>
        <end position="12"/>
    </location>
</feature>
<feature type="compositionally biased region" description="Low complexity" evidence="4">
    <location>
        <begin position="313"/>
        <end position="366"/>
    </location>
</feature>